<proteinExistence type="predicted"/>
<dbReference type="EMBL" id="CP042912">
    <property type="protein sequence ID" value="QEG20477.1"/>
    <property type="molecule type" value="Genomic_DNA"/>
</dbReference>
<dbReference type="KEGG" id="mff:MFFC18_03250"/>
<reference evidence="1 2" key="1">
    <citation type="submission" date="2019-08" db="EMBL/GenBank/DDBJ databases">
        <title>Deep-cultivation of Planctomycetes and their phenomic and genomic characterization uncovers novel biology.</title>
        <authorList>
            <person name="Wiegand S."/>
            <person name="Jogler M."/>
            <person name="Boedeker C."/>
            <person name="Pinto D."/>
            <person name="Vollmers J."/>
            <person name="Rivas-Marin E."/>
            <person name="Kohn T."/>
            <person name="Peeters S.H."/>
            <person name="Heuer A."/>
            <person name="Rast P."/>
            <person name="Oberbeckmann S."/>
            <person name="Bunk B."/>
            <person name="Jeske O."/>
            <person name="Meyerdierks A."/>
            <person name="Storesund J.E."/>
            <person name="Kallscheuer N."/>
            <person name="Luecker S."/>
            <person name="Lage O.M."/>
            <person name="Pohl T."/>
            <person name="Merkel B.J."/>
            <person name="Hornburger P."/>
            <person name="Mueller R.-W."/>
            <person name="Bruemmer F."/>
            <person name="Labrenz M."/>
            <person name="Spormann A.M."/>
            <person name="Op den Camp H."/>
            <person name="Overmann J."/>
            <person name="Amann R."/>
            <person name="Jetten M.S.M."/>
            <person name="Mascher T."/>
            <person name="Medema M.H."/>
            <person name="Devos D.P."/>
            <person name="Kaster A.-K."/>
            <person name="Ovreas L."/>
            <person name="Rohde M."/>
            <person name="Galperin M.Y."/>
            <person name="Jogler C."/>
        </authorList>
    </citation>
    <scope>NUCLEOTIDE SEQUENCE [LARGE SCALE GENOMIC DNA]</scope>
    <source>
        <strain evidence="1 2">FC18</strain>
    </source>
</reference>
<gene>
    <name evidence="1" type="ORF">MFFC18_03250</name>
</gene>
<evidence type="ECO:0000313" key="2">
    <source>
        <dbReference type="Proteomes" id="UP000322214"/>
    </source>
</evidence>
<sequence length="100" mass="11532">MDGGDSFDGFEFNDELAIYDYVDSKANVKFDVVPDDWNRRFFFGRESAFSKLVNHDFLINRFKQSGAERGVDLESNIDDYFRELIFVHGDSGVGLEKAIF</sequence>
<keyword evidence="2" id="KW-1185">Reference proteome</keyword>
<dbReference type="Proteomes" id="UP000322214">
    <property type="component" value="Chromosome"/>
</dbReference>
<protein>
    <submittedName>
        <fullName evidence="1">Uncharacterized protein</fullName>
    </submittedName>
</protein>
<name>A0A5B9P1U4_9BACT</name>
<organism evidence="1 2">
    <name type="scientific">Mariniblastus fucicola</name>
    <dbReference type="NCBI Taxonomy" id="980251"/>
    <lineage>
        <taxon>Bacteria</taxon>
        <taxon>Pseudomonadati</taxon>
        <taxon>Planctomycetota</taxon>
        <taxon>Planctomycetia</taxon>
        <taxon>Pirellulales</taxon>
        <taxon>Pirellulaceae</taxon>
        <taxon>Mariniblastus</taxon>
    </lineage>
</organism>
<evidence type="ECO:0000313" key="1">
    <source>
        <dbReference type="EMBL" id="QEG20477.1"/>
    </source>
</evidence>
<dbReference type="AlphaFoldDB" id="A0A5B9P1U4"/>
<accession>A0A5B9P1U4</accession>